<dbReference type="GO" id="GO:0042803">
    <property type="term" value="F:protein homodimerization activity"/>
    <property type="evidence" value="ECO:0007669"/>
    <property type="project" value="InterPro"/>
</dbReference>
<reference evidence="13" key="1">
    <citation type="submission" date="2021-12" db="EMBL/GenBank/DDBJ databases">
        <authorList>
            <person name="King R."/>
        </authorList>
    </citation>
    <scope>NUCLEOTIDE SEQUENCE</scope>
</reference>
<keyword evidence="14" id="KW-1185">Reference proteome</keyword>
<dbReference type="GO" id="GO:0005975">
    <property type="term" value="P:carbohydrate metabolic process"/>
    <property type="evidence" value="ECO:0007669"/>
    <property type="project" value="InterPro"/>
</dbReference>
<dbReference type="CDD" id="cd22343">
    <property type="entry name" value="PDDEXK_lambda_exonuclease-like"/>
    <property type="match status" value="1"/>
</dbReference>
<evidence type="ECO:0000256" key="2">
    <source>
        <dbReference type="ARBA" id="ARBA00005192"/>
    </source>
</evidence>
<feature type="domain" description="YqaJ viral recombinase" evidence="12">
    <location>
        <begin position="465"/>
        <end position="595"/>
    </location>
</feature>
<dbReference type="GO" id="GO:0006281">
    <property type="term" value="P:DNA repair"/>
    <property type="evidence" value="ECO:0007669"/>
    <property type="project" value="UniProtKB-ARBA"/>
</dbReference>
<dbReference type="Pfam" id="PF09588">
    <property type="entry name" value="YqaJ"/>
    <property type="match status" value="1"/>
</dbReference>
<evidence type="ECO:0000256" key="1">
    <source>
        <dbReference type="ARBA" id="ARBA00005189"/>
    </source>
</evidence>
<evidence type="ECO:0000256" key="7">
    <source>
        <dbReference type="ARBA" id="ARBA00048683"/>
    </source>
</evidence>
<dbReference type="Proteomes" id="UP001152759">
    <property type="component" value="Chromosome 1"/>
</dbReference>
<dbReference type="InterPro" id="IPR011335">
    <property type="entry name" value="Restrct_endonuc-II-like"/>
</dbReference>
<dbReference type="InterPro" id="IPR017751">
    <property type="entry name" value="G3P_DH_NAD-dep_euk"/>
</dbReference>
<dbReference type="Gene3D" id="3.90.320.10">
    <property type="match status" value="1"/>
</dbReference>
<dbReference type="PRINTS" id="PR00077">
    <property type="entry name" value="GPDHDRGNASE"/>
</dbReference>
<gene>
    <name evidence="13" type="ORF">BEMITA_LOCUS2046</name>
</gene>
<dbReference type="InterPro" id="IPR008927">
    <property type="entry name" value="6-PGluconate_DH-like_C_sf"/>
</dbReference>
<feature type="domain" description="Glycerol-3-phosphate dehydrogenase NAD-dependent N-terminal" evidence="10">
    <location>
        <begin position="7"/>
        <end position="105"/>
    </location>
</feature>
<comment type="catalytic activity">
    <reaction evidence="7 9">
        <text>sn-glycerol 3-phosphate + NAD(+) = dihydroxyacetone phosphate + NADH + H(+)</text>
        <dbReference type="Rhea" id="RHEA:11092"/>
        <dbReference type="ChEBI" id="CHEBI:15378"/>
        <dbReference type="ChEBI" id="CHEBI:57540"/>
        <dbReference type="ChEBI" id="CHEBI:57597"/>
        <dbReference type="ChEBI" id="CHEBI:57642"/>
        <dbReference type="ChEBI" id="CHEBI:57945"/>
        <dbReference type="EC" id="1.1.1.8"/>
    </reaction>
</comment>
<organism evidence="13 14">
    <name type="scientific">Bemisia tabaci</name>
    <name type="common">Sweetpotato whitefly</name>
    <name type="synonym">Aleurodes tabaci</name>
    <dbReference type="NCBI Taxonomy" id="7038"/>
    <lineage>
        <taxon>Eukaryota</taxon>
        <taxon>Metazoa</taxon>
        <taxon>Ecdysozoa</taxon>
        <taxon>Arthropoda</taxon>
        <taxon>Hexapoda</taxon>
        <taxon>Insecta</taxon>
        <taxon>Pterygota</taxon>
        <taxon>Neoptera</taxon>
        <taxon>Paraneoptera</taxon>
        <taxon>Hemiptera</taxon>
        <taxon>Sternorrhyncha</taxon>
        <taxon>Aleyrodoidea</taxon>
        <taxon>Aleyrodidae</taxon>
        <taxon>Aleyrodinae</taxon>
        <taxon>Bemisia</taxon>
    </lineage>
</organism>
<comment type="pathway">
    <text evidence="1">Lipid metabolism.</text>
</comment>
<dbReference type="InterPro" id="IPR006168">
    <property type="entry name" value="G3P_DH_NAD-dep"/>
</dbReference>
<evidence type="ECO:0000313" key="14">
    <source>
        <dbReference type="Proteomes" id="UP001152759"/>
    </source>
</evidence>
<dbReference type="NCBIfam" id="TIGR03376">
    <property type="entry name" value="glycerol3P_DH"/>
    <property type="match status" value="1"/>
</dbReference>
<dbReference type="InterPro" id="IPR019080">
    <property type="entry name" value="YqaJ_viral_recombinase"/>
</dbReference>
<dbReference type="EMBL" id="OU963862">
    <property type="protein sequence ID" value="CAH0382509.1"/>
    <property type="molecule type" value="Genomic_DNA"/>
</dbReference>
<evidence type="ECO:0000313" key="13">
    <source>
        <dbReference type="EMBL" id="CAH0382509.1"/>
    </source>
</evidence>
<protein>
    <recommendedName>
        <fullName evidence="9">Glycerol-3-phosphate dehydrogenase [NAD(+)]</fullName>
        <ecNumber evidence="9">1.1.1.8</ecNumber>
    </recommendedName>
</protein>
<dbReference type="Gene3D" id="3.40.50.720">
    <property type="entry name" value="NAD(P)-binding Rossmann-like Domain"/>
    <property type="match status" value="1"/>
</dbReference>
<dbReference type="GO" id="GO:0046168">
    <property type="term" value="P:glycerol-3-phosphate catabolic process"/>
    <property type="evidence" value="ECO:0007669"/>
    <property type="project" value="UniProtKB-UniRule"/>
</dbReference>
<dbReference type="InterPro" id="IPR006109">
    <property type="entry name" value="G3P_DH_NAD-dep_C"/>
</dbReference>
<evidence type="ECO:0000256" key="9">
    <source>
        <dbReference type="RuleBase" id="RU361243"/>
    </source>
</evidence>
<evidence type="ECO:0000256" key="8">
    <source>
        <dbReference type="RuleBase" id="RU000437"/>
    </source>
</evidence>
<evidence type="ECO:0000256" key="3">
    <source>
        <dbReference type="ARBA" id="ARBA00011009"/>
    </source>
</evidence>
<feature type="domain" description="Glycerol-3-phosphate dehydrogenase NAD-dependent C-terminal" evidence="11">
    <location>
        <begin position="126"/>
        <end position="218"/>
    </location>
</feature>
<evidence type="ECO:0000256" key="6">
    <source>
        <dbReference type="ARBA" id="ARBA00023027"/>
    </source>
</evidence>
<dbReference type="Pfam" id="PF07479">
    <property type="entry name" value="NAD_Gly3P_dh_C"/>
    <property type="match status" value="1"/>
</dbReference>
<dbReference type="GO" id="GO:0051287">
    <property type="term" value="F:NAD binding"/>
    <property type="evidence" value="ECO:0007669"/>
    <property type="project" value="UniProtKB-UniRule"/>
</dbReference>
<dbReference type="AlphaFoldDB" id="A0A9P0EZL5"/>
<dbReference type="PROSITE" id="PS00957">
    <property type="entry name" value="NAD_G3PDH"/>
    <property type="match status" value="1"/>
</dbReference>
<dbReference type="FunFam" id="1.10.1040.10:FF:000004">
    <property type="entry name" value="Glycerol-3-phosphate dehydrogenase [NAD(+)]"/>
    <property type="match status" value="1"/>
</dbReference>
<evidence type="ECO:0000259" key="12">
    <source>
        <dbReference type="Pfam" id="PF09588"/>
    </source>
</evidence>
<dbReference type="PANTHER" id="PTHR11728">
    <property type="entry name" value="GLYCEROL-3-PHOSPHATE DEHYDROGENASE"/>
    <property type="match status" value="1"/>
</dbReference>
<evidence type="ECO:0000259" key="11">
    <source>
        <dbReference type="Pfam" id="PF07479"/>
    </source>
</evidence>
<dbReference type="SUPFAM" id="SSF48179">
    <property type="entry name" value="6-phosphogluconate dehydrogenase C-terminal domain-like"/>
    <property type="match status" value="1"/>
</dbReference>
<dbReference type="PANTHER" id="PTHR11728:SF8">
    <property type="entry name" value="GLYCEROL-3-PHOSPHATE DEHYDROGENASE [NAD(+)]-RELATED"/>
    <property type="match status" value="1"/>
</dbReference>
<dbReference type="EC" id="1.1.1.8" evidence="9"/>
<name>A0A9P0EZL5_BEMTA</name>
<accession>A0A9P0EZL5</accession>
<dbReference type="SUPFAM" id="SSF52980">
    <property type="entry name" value="Restriction endonuclease-like"/>
    <property type="match status" value="1"/>
</dbReference>
<comment type="pathway">
    <text evidence="2">Phospholipid metabolism; alpha-glycerophosphate cycle.</text>
</comment>
<comment type="similarity">
    <text evidence="3 8">Belongs to the NAD-dependent glycerol-3-phosphate dehydrogenase family.</text>
</comment>
<dbReference type="SUPFAM" id="SSF51735">
    <property type="entry name" value="NAD(P)-binding Rossmann-fold domains"/>
    <property type="match status" value="1"/>
</dbReference>
<sequence length="654" mass="72974">MKGCPVAVPDPIETAKEADILVFVLPHQFIPRLCQSLLGKIKPNAVGLSLIKGFDKAEGGGIELISHIITKHLGIPVTVLMGANLAGEVAEEKFCETTIGCKDKELGPILRDLIQTDYFRVSVVDDTDTVEICGALKNVVACAAGFVDGLGLGDNTKAAIIRLGLMEMIKFVDIFYPGARLGTFFESCGVADLITTCYGGRNRKVSEAFVKTGKGTDQNLPKVDSIMLAQFFSTPSFLSPEMRNWKTVRSARDSYSNKAIGYVQVKREIPTDTNDKTIPWLCHVKADMTPEHKVRIKPYPVHCLIDERRMNILKTICEDCPASEDGCKHVVAFVCWLHRQSETPARTSVECYWRNSTLSKVGGSMKALRIEEIHPPSTVTLSEEVKKEFFNASIEALRKCSPSILRSHCEEQSTYALFHFMLKYVQTPEPHSPDGFIEFCENSMTDAECEALVAASAGQSKSSLWFEVRQGRVTGSNIHQASRSSGGISLVNLILGAVPFKETKAMKRGSDLEPIVLNAVQKRFKNEKMSRGGVILKRKHPIFGASPDAYLGKYIVEVKCPMSKKTYKRYFDKSGEKPAKKFRGQMQLQMFMSDYRETLFCVADPSFSKSNNSPRLVKIVREQFDPIFCDNMMSLARKFWDAHIYPRLYAAVKM</sequence>
<dbReference type="GO" id="GO:0141152">
    <property type="term" value="F:glycerol-3-phosphate dehydrogenase (NAD+) activity"/>
    <property type="evidence" value="ECO:0007669"/>
    <property type="project" value="UniProtKB-UniRule"/>
</dbReference>
<dbReference type="InterPro" id="IPR011128">
    <property type="entry name" value="G3P_DH_NAD-dep_N"/>
</dbReference>
<dbReference type="InterPro" id="IPR036291">
    <property type="entry name" value="NAD(P)-bd_dom_sf"/>
</dbReference>
<dbReference type="InterPro" id="IPR013328">
    <property type="entry name" value="6PGD_dom2"/>
</dbReference>
<evidence type="ECO:0000256" key="5">
    <source>
        <dbReference type="ARBA" id="ARBA00023002"/>
    </source>
</evidence>
<dbReference type="InterPro" id="IPR011604">
    <property type="entry name" value="PDDEXK-like_dom_sf"/>
</dbReference>
<dbReference type="GO" id="GO:0005829">
    <property type="term" value="C:cytosol"/>
    <property type="evidence" value="ECO:0007669"/>
    <property type="project" value="TreeGrafter"/>
</dbReference>
<keyword evidence="6 8" id="KW-0520">NAD</keyword>
<keyword evidence="5 8" id="KW-0560">Oxidoreductase</keyword>
<dbReference type="Gene3D" id="1.10.1040.10">
    <property type="entry name" value="N-(1-d-carboxylethyl)-l-norvaline Dehydrogenase, domain 2"/>
    <property type="match status" value="1"/>
</dbReference>
<evidence type="ECO:0000256" key="4">
    <source>
        <dbReference type="ARBA" id="ARBA00011738"/>
    </source>
</evidence>
<proteinExistence type="inferred from homology"/>
<evidence type="ECO:0000259" key="10">
    <source>
        <dbReference type="Pfam" id="PF01210"/>
    </source>
</evidence>
<dbReference type="Pfam" id="PF01210">
    <property type="entry name" value="NAD_Gly3P_dh_N"/>
    <property type="match status" value="1"/>
</dbReference>
<comment type="subunit">
    <text evidence="4">Homodimer.</text>
</comment>